<protein>
    <submittedName>
        <fullName evidence="2">Uncharacterized protein</fullName>
    </submittedName>
</protein>
<dbReference type="OrthoDB" id="4319030at2"/>
<feature type="region of interest" description="Disordered" evidence="1">
    <location>
        <begin position="1"/>
        <end position="23"/>
    </location>
</feature>
<dbReference type="EMBL" id="LFML01000056">
    <property type="protein sequence ID" value="KMO97033.1"/>
    <property type="molecule type" value="Genomic_DNA"/>
</dbReference>
<evidence type="ECO:0000313" key="3">
    <source>
        <dbReference type="Proteomes" id="UP000035932"/>
    </source>
</evidence>
<accession>A0A0J6XQL1</accession>
<reference evidence="2 3" key="1">
    <citation type="submission" date="2015-06" db="EMBL/GenBank/DDBJ databases">
        <title>Recapitulation of the evolution of biosynthetic gene clusters reveals hidden chemical diversity on bacterial genomes.</title>
        <authorList>
            <person name="Cruz-Morales P."/>
            <person name="Martinez-Guerrero C."/>
            <person name="Morales-Escalante M.A."/>
            <person name="Yanez-Guerra L.A."/>
            <person name="Kopp J.F."/>
            <person name="Feldmann J."/>
            <person name="Ramos-Aboites H.E."/>
            <person name="Barona-Gomez F."/>
        </authorList>
    </citation>
    <scope>NUCLEOTIDE SEQUENCE [LARGE SCALE GENOMIC DNA]</scope>
    <source>
        <strain evidence="2 3">ATCC 31245</strain>
    </source>
</reference>
<organism evidence="2 3">
    <name type="scientific">Streptomyces roseus</name>
    <dbReference type="NCBI Taxonomy" id="66430"/>
    <lineage>
        <taxon>Bacteria</taxon>
        <taxon>Bacillati</taxon>
        <taxon>Actinomycetota</taxon>
        <taxon>Actinomycetes</taxon>
        <taxon>Kitasatosporales</taxon>
        <taxon>Streptomycetaceae</taxon>
        <taxon>Streptomyces</taxon>
    </lineage>
</organism>
<evidence type="ECO:0000313" key="2">
    <source>
        <dbReference type="EMBL" id="KMO97033.1"/>
    </source>
</evidence>
<name>A0A0J6XQL1_9ACTN</name>
<keyword evidence="3" id="KW-1185">Reference proteome</keyword>
<dbReference type="Proteomes" id="UP000035932">
    <property type="component" value="Unassembled WGS sequence"/>
</dbReference>
<sequence>MNRRPTRAEPAADDTVPAPLPAPELTEAECRRCGTYGETTGRRLFAAAADLTRLAGWTSYD</sequence>
<proteinExistence type="predicted"/>
<evidence type="ECO:0000256" key="1">
    <source>
        <dbReference type="SAM" id="MobiDB-lite"/>
    </source>
</evidence>
<dbReference type="RefSeq" id="WP_048477136.1">
    <property type="nucleotide sequence ID" value="NZ_LFML01000056.1"/>
</dbReference>
<dbReference type="AlphaFoldDB" id="A0A0J6XQL1"/>
<comment type="caution">
    <text evidence="2">The sequence shown here is derived from an EMBL/GenBank/DDBJ whole genome shotgun (WGS) entry which is preliminary data.</text>
</comment>
<feature type="non-terminal residue" evidence="2">
    <location>
        <position position="61"/>
    </location>
</feature>
<gene>
    <name evidence="2" type="ORF">ACS04_15285</name>
</gene>